<gene>
    <name evidence="2" type="ORF">BCR39DRAFT_529779</name>
</gene>
<reference evidence="2 3" key="1">
    <citation type="submission" date="2016-07" db="EMBL/GenBank/DDBJ databases">
        <title>Pervasive Adenine N6-methylation of Active Genes in Fungi.</title>
        <authorList>
            <consortium name="DOE Joint Genome Institute"/>
            <person name="Mondo S.J."/>
            <person name="Dannebaum R.O."/>
            <person name="Kuo R.C."/>
            <person name="Labutti K."/>
            <person name="Haridas S."/>
            <person name="Kuo A."/>
            <person name="Salamov A."/>
            <person name="Ahrendt S.R."/>
            <person name="Lipzen A."/>
            <person name="Sullivan W."/>
            <person name="Andreopoulos W.B."/>
            <person name="Clum A."/>
            <person name="Lindquist E."/>
            <person name="Daum C."/>
            <person name="Ramamoorthy G.K."/>
            <person name="Gryganskyi A."/>
            <person name="Culley D."/>
            <person name="Magnuson J.K."/>
            <person name="James T.Y."/>
            <person name="O'Malley M.A."/>
            <person name="Stajich J.E."/>
            <person name="Spatafora J.W."/>
            <person name="Visel A."/>
            <person name="Grigoriev I.V."/>
        </authorList>
    </citation>
    <scope>NUCLEOTIDE SEQUENCE [LARGE SCALE GENOMIC DNA]</scope>
    <source>
        <strain evidence="2 3">68-887.2</strain>
    </source>
</reference>
<protein>
    <submittedName>
        <fullName evidence="2">Uncharacterized protein</fullName>
    </submittedName>
</protein>
<feature type="region of interest" description="Disordered" evidence="1">
    <location>
        <begin position="12"/>
        <end position="38"/>
    </location>
</feature>
<feature type="compositionally biased region" description="Polar residues" evidence="1">
    <location>
        <begin position="23"/>
        <end position="38"/>
    </location>
</feature>
<comment type="caution">
    <text evidence="2">The sequence shown here is derived from an EMBL/GenBank/DDBJ whole genome shotgun (WGS) entry which is preliminary data.</text>
</comment>
<dbReference type="AlphaFoldDB" id="A0A1Y2B792"/>
<dbReference type="Proteomes" id="UP000193986">
    <property type="component" value="Unassembled WGS sequence"/>
</dbReference>
<organism evidence="2 3">
    <name type="scientific">Naematelia encephala</name>
    <dbReference type="NCBI Taxonomy" id="71784"/>
    <lineage>
        <taxon>Eukaryota</taxon>
        <taxon>Fungi</taxon>
        <taxon>Dikarya</taxon>
        <taxon>Basidiomycota</taxon>
        <taxon>Agaricomycotina</taxon>
        <taxon>Tremellomycetes</taxon>
        <taxon>Tremellales</taxon>
        <taxon>Naemateliaceae</taxon>
        <taxon>Naematelia</taxon>
    </lineage>
</organism>
<evidence type="ECO:0000313" key="3">
    <source>
        <dbReference type="Proteomes" id="UP000193986"/>
    </source>
</evidence>
<feature type="compositionally biased region" description="Basic and acidic residues" evidence="1">
    <location>
        <begin position="166"/>
        <end position="180"/>
    </location>
</feature>
<keyword evidence="3" id="KW-1185">Reference proteome</keyword>
<evidence type="ECO:0000313" key="2">
    <source>
        <dbReference type="EMBL" id="ORY30410.1"/>
    </source>
</evidence>
<dbReference type="InParanoid" id="A0A1Y2B792"/>
<name>A0A1Y2B792_9TREE</name>
<dbReference type="STRING" id="71784.A0A1Y2B792"/>
<evidence type="ECO:0000256" key="1">
    <source>
        <dbReference type="SAM" id="MobiDB-lite"/>
    </source>
</evidence>
<proteinExistence type="predicted"/>
<sequence length="203" mass="23492">MPILNRHYSRYHPTSFPIPRSPNIVSSSQPTQQSKTRSSLQMEVMLTSSLSLGFRVRTVDHVAEYFFEVTFKRMHLLKLGNEVLQEHLPRLLERLNSLHKSKTLHSTDEAERKARALREIEADRDLVKDRVERERVAREARELLRKQREEEEAKLALESAAGPKSDAIDPSHTSEPKVELESDDDEDEEWHPSYVGQGRKLGD</sequence>
<accession>A0A1Y2B792</accession>
<feature type="region of interest" description="Disordered" evidence="1">
    <location>
        <begin position="147"/>
        <end position="203"/>
    </location>
</feature>
<dbReference type="OrthoDB" id="49605at2759"/>
<dbReference type="EMBL" id="MCFC01000020">
    <property type="protein sequence ID" value="ORY30410.1"/>
    <property type="molecule type" value="Genomic_DNA"/>
</dbReference>